<dbReference type="GO" id="GO:0006491">
    <property type="term" value="P:N-glycan processing"/>
    <property type="evidence" value="ECO:0007669"/>
    <property type="project" value="TreeGrafter"/>
</dbReference>
<sequence length="571" mass="63526">MRHYILSAAVTLGCTVAAGAESVRERTSTEMKTGSEVLGIDPSLSQLYQPATGSGHSESMFQCLDENKTLIPFRAVNDDFCDCPDGSDEPGTSACSYIKGRKFWCKNEGHISAWIWSSRVGDGICDPECCDGSDENSSTSSIRCPNTCEETGRKYRETRDAENKIRKTGAKIRSTYISYAKNERVRLETRVAELSKQVEAKKDQVEGARVRLERLESSDRAEIERRQNSPLYLSFLEHRKALSSLRQQLGEVQQEREELKSMLQALYEGYNPNYQDMAVKAAVVGFTEKYVAQPAQNSDEQAPATEPTKMEFDEEKLDELEGVDLVNLVMSGEPLGDSESEDEDSLLYRLDQYVPDSLYESYESVRDILITYLVKFGLVGGNTASTSSGIEAAHTAAARTSFSELTSQMTNLERDLDGAKRSIEKLGVDFGPEGEWKKLENTCIEKEQGDYTYSLCFFGQASQKSNKDGAKHNLGTFANWNAGPTAPSGTEQYYSKQLYNKGLKCWNGPERSVKVDLSCGTSNELLHVSEPEKCEYYFKATSPALCWPISPEDAHGASKQASRHHAAHQDL</sequence>
<dbReference type="Pfam" id="PF12999">
    <property type="entry name" value="PRKCSH-like"/>
    <property type="match status" value="1"/>
</dbReference>
<evidence type="ECO:0000256" key="1">
    <source>
        <dbReference type="ARBA" id="ARBA00022387"/>
    </source>
</evidence>
<feature type="coiled-coil region" evidence="5">
    <location>
        <begin position="402"/>
        <end position="429"/>
    </location>
</feature>
<keyword evidence="3" id="KW-0256">Endoplasmic reticulum</keyword>
<comment type="caution">
    <text evidence="8">The sequence shown here is derived from an EMBL/GenBank/DDBJ whole genome shotgun (WGS) entry which is preliminary data.</text>
</comment>
<dbReference type="Gene3D" id="2.70.130.10">
    <property type="entry name" value="Mannose-6-phosphate receptor binding domain"/>
    <property type="match status" value="1"/>
</dbReference>
<evidence type="ECO:0000313" key="9">
    <source>
        <dbReference type="Proteomes" id="UP000812966"/>
    </source>
</evidence>
<evidence type="ECO:0000259" key="7">
    <source>
        <dbReference type="PROSITE" id="PS51914"/>
    </source>
</evidence>
<dbReference type="SUPFAM" id="SSF50911">
    <property type="entry name" value="Mannose 6-phosphate receptor domain"/>
    <property type="match status" value="1"/>
</dbReference>
<dbReference type="GO" id="GO:0017177">
    <property type="term" value="C:glucosidase II complex"/>
    <property type="evidence" value="ECO:0007669"/>
    <property type="project" value="TreeGrafter"/>
</dbReference>
<dbReference type="InterPro" id="IPR039794">
    <property type="entry name" value="Gtb1-like"/>
</dbReference>
<proteinExistence type="predicted"/>
<dbReference type="PROSITE" id="PS51914">
    <property type="entry name" value="MRH"/>
    <property type="match status" value="1"/>
</dbReference>
<organism evidence="8 9">
    <name type="scientific">Filobasidium floriforme</name>
    <dbReference type="NCBI Taxonomy" id="5210"/>
    <lineage>
        <taxon>Eukaryota</taxon>
        <taxon>Fungi</taxon>
        <taxon>Dikarya</taxon>
        <taxon>Basidiomycota</taxon>
        <taxon>Agaricomycotina</taxon>
        <taxon>Tremellomycetes</taxon>
        <taxon>Filobasidiales</taxon>
        <taxon>Filobasidiaceae</taxon>
        <taxon>Filobasidium</taxon>
    </lineage>
</organism>
<feature type="domain" description="MRH" evidence="7">
    <location>
        <begin position="441"/>
        <end position="548"/>
    </location>
</feature>
<dbReference type="PANTHER" id="PTHR12630">
    <property type="entry name" value="N-LINKED OLIGOSACCHARIDE PROCESSING"/>
    <property type="match status" value="1"/>
</dbReference>
<protein>
    <recommendedName>
        <fullName evidence="1">Glucosidase 2 subunit beta</fullName>
    </recommendedName>
</protein>
<evidence type="ECO:0000256" key="4">
    <source>
        <dbReference type="ARBA" id="ARBA00023157"/>
    </source>
</evidence>
<accession>A0A8K0NPX8</accession>
<feature type="chain" id="PRO_5035482786" description="Glucosidase 2 subunit beta" evidence="6">
    <location>
        <begin position="21"/>
        <end position="571"/>
    </location>
</feature>
<dbReference type="InterPro" id="IPR028146">
    <property type="entry name" value="PRKCSH_N"/>
</dbReference>
<evidence type="ECO:0000313" key="8">
    <source>
        <dbReference type="EMBL" id="KAG7563013.1"/>
    </source>
</evidence>
<evidence type="ECO:0000256" key="5">
    <source>
        <dbReference type="SAM" id="Coils"/>
    </source>
</evidence>
<keyword evidence="5" id="KW-0175">Coiled coil</keyword>
<dbReference type="Proteomes" id="UP000812966">
    <property type="component" value="Unassembled WGS sequence"/>
</dbReference>
<dbReference type="InterPro" id="IPR044865">
    <property type="entry name" value="MRH_dom"/>
</dbReference>
<evidence type="ECO:0000256" key="2">
    <source>
        <dbReference type="ARBA" id="ARBA00022729"/>
    </source>
</evidence>
<dbReference type="InterPro" id="IPR036055">
    <property type="entry name" value="LDL_receptor-like_sf"/>
</dbReference>
<dbReference type="InterPro" id="IPR036607">
    <property type="entry name" value="PRKCSH"/>
</dbReference>
<dbReference type="Pfam" id="PF13015">
    <property type="entry name" value="PRKCSH_1"/>
    <property type="match status" value="1"/>
</dbReference>
<name>A0A8K0NPX8_9TREE</name>
<evidence type="ECO:0000256" key="3">
    <source>
        <dbReference type="ARBA" id="ARBA00022824"/>
    </source>
</evidence>
<gene>
    <name evidence="8" type="ORF">FFLO_01571</name>
</gene>
<dbReference type="InterPro" id="IPR009011">
    <property type="entry name" value="Man6P_isomerase_rcpt-bd_dom_sf"/>
</dbReference>
<keyword evidence="4" id="KW-1015">Disulfide bond</keyword>
<feature type="coiled-coil region" evidence="5">
    <location>
        <begin position="177"/>
        <end position="218"/>
    </location>
</feature>
<dbReference type="EMBL" id="JABELV010000022">
    <property type="protein sequence ID" value="KAG7563013.1"/>
    <property type="molecule type" value="Genomic_DNA"/>
</dbReference>
<feature type="signal peptide" evidence="6">
    <location>
        <begin position="1"/>
        <end position="20"/>
    </location>
</feature>
<dbReference type="OrthoDB" id="28322at2759"/>
<keyword evidence="9" id="KW-1185">Reference proteome</keyword>
<keyword evidence="2 6" id="KW-0732">Signal</keyword>
<evidence type="ECO:0000256" key="6">
    <source>
        <dbReference type="SAM" id="SignalP"/>
    </source>
</evidence>
<reference evidence="8" key="1">
    <citation type="submission" date="2020-04" db="EMBL/GenBank/DDBJ databases">
        <title>Analysis of mating type loci in Filobasidium floriforme.</title>
        <authorList>
            <person name="Nowrousian M."/>
        </authorList>
    </citation>
    <scope>NUCLEOTIDE SEQUENCE</scope>
    <source>
        <strain evidence="8">CBS 6242</strain>
    </source>
</reference>
<dbReference type="AlphaFoldDB" id="A0A8K0NPX8"/>
<dbReference type="Gene3D" id="4.10.400.10">
    <property type="entry name" value="Low-density Lipoprotein Receptor"/>
    <property type="match status" value="1"/>
</dbReference>
<dbReference type="PANTHER" id="PTHR12630:SF1">
    <property type="entry name" value="GLUCOSIDASE 2 SUBUNIT BETA"/>
    <property type="match status" value="1"/>
</dbReference>